<keyword evidence="1" id="KW-0812">Transmembrane</keyword>
<dbReference type="OrthoDB" id="5516102at2"/>
<accession>A6G4I5</accession>
<evidence type="ECO:0000256" key="1">
    <source>
        <dbReference type="SAM" id="Phobius"/>
    </source>
</evidence>
<keyword evidence="1" id="KW-0472">Membrane</keyword>
<evidence type="ECO:0000313" key="3">
    <source>
        <dbReference type="Proteomes" id="UP000005801"/>
    </source>
</evidence>
<dbReference type="RefSeq" id="WP_006971634.1">
    <property type="nucleotide sequence ID" value="NZ_ABCS01000021.1"/>
</dbReference>
<feature type="transmembrane region" description="Helical" evidence="1">
    <location>
        <begin position="211"/>
        <end position="228"/>
    </location>
</feature>
<reference evidence="2 3" key="1">
    <citation type="submission" date="2007-06" db="EMBL/GenBank/DDBJ databases">
        <authorList>
            <person name="Shimkets L."/>
            <person name="Ferriera S."/>
            <person name="Johnson J."/>
            <person name="Kravitz S."/>
            <person name="Beeson K."/>
            <person name="Sutton G."/>
            <person name="Rogers Y.-H."/>
            <person name="Friedman R."/>
            <person name="Frazier M."/>
            <person name="Venter J.C."/>
        </authorList>
    </citation>
    <scope>NUCLEOTIDE SEQUENCE [LARGE SCALE GENOMIC DNA]</scope>
    <source>
        <strain evidence="2 3">SIR-1</strain>
    </source>
</reference>
<keyword evidence="3" id="KW-1185">Reference proteome</keyword>
<dbReference type="AlphaFoldDB" id="A6G4I5"/>
<dbReference type="EMBL" id="ABCS01000021">
    <property type="protein sequence ID" value="EDM79297.1"/>
    <property type="molecule type" value="Genomic_DNA"/>
</dbReference>
<gene>
    <name evidence="2" type="ORF">PPSIR1_04133</name>
</gene>
<dbReference type="Proteomes" id="UP000005801">
    <property type="component" value="Unassembled WGS sequence"/>
</dbReference>
<protein>
    <submittedName>
        <fullName evidence="2">Uncharacterized protein</fullName>
    </submittedName>
</protein>
<evidence type="ECO:0000313" key="2">
    <source>
        <dbReference type="EMBL" id="EDM79297.1"/>
    </source>
</evidence>
<sequence length="229" mass="24176">MTDELDAGTGASPSWTRKIAIVGVVVAALAVPVCARAAIDGRAALEAAELARAEDDPEREIELLGRAARWSVPVSRHDERARARLRELAIEAAAASPGEPSAEALAAWRELRRASLATRGWTGVQGVQDPEGLAEANAGILAQLEAQAEADPYAPDFDRARAQAELASDPLGPAIGWVHLSGLAFVGWMVACVGLVTRAWSPDGRIDRGPALRWALFAIFCGASWLLTA</sequence>
<comment type="caution">
    <text evidence="2">The sequence shown here is derived from an EMBL/GenBank/DDBJ whole genome shotgun (WGS) entry which is preliminary data.</text>
</comment>
<keyword evidence="1" id="KW-1133">Transmembrane helix</keyword>
<proteinExistence type="predicted"/>
<dbReference type="STRING" id="391625.PPSIR1_04133"/>
<organism evidence="2 3">
    <name type="scientific">Plesiocystis pacifica SIR-1</name>
    <dbReference type="NCBI Taxonomy" id="391625"/>
    <lineage>
        <taxon>Bacteria</taxon>
        <taxon>Pseudomonadati</taxon>
        <taxon>Myxococcota</taxon>
        <taxon>Polyangia</taxon>
        <taxon>Nannocystales</taxon>
        <taxon>Nannocystaceae</taxon>
        <taxon>Plesiocystis</taxon>
    </lineage>
</organism>
<feature type="transmembrane region" description="Helical" evidence="1">
    <location>
        <begin position="177"/>
        <end position="199"/>
    </location>
</feature>
<name>A6G4I5_9BACT</name>